<dbReference type="OrthoDB" id="5595141at2759"/>
<dbReference type="InterPro" id="IPR012423">
    <property type="entry name" value="Eaf7/MRGBP"/>
</dbReference>
<organism evidence="8 9">
    <name type="scientific">Obba rivulosa</name>
    <dbReference type="NCBI Taxonomy" id="1052685"/>
    <lineage>
        <taxon>Eukaryota</taxon>
        <taxon>Fungi</taxon>
        <taxon>Dikarya</taxon>
        <taxon>Basidiomycota</taxon>
        <taxon>Agaricomycotina</taxon>
        <taxon>Agaricomycetes</taxon>
        <taxon>Polyporales</taxon>
        <taxon>Gelatoporiaceae</taxon>
        <taxon>Obba</taxon>
    </lineage>
</organism>
<feature type="region of interest" description="Disordered" evidence="7">
    <location>
        <begin position="135"/>
        <end position="262"/>
    </location>
</feature>
<feature type="compositionally biased region" description="Acidic residues" evidence="7">
    <location>
        <begin position="205"/>
        <end position="215"/>
    </location>
</feature>
<evidence type="ECO:0000256" key="5">
    <source>
        <dbReference type="ARBA" id="ARBA00023163"/>
    </source>
</evidence>
<evidence type="ECO:0000313" key="9">
    <source>
        <dbReference type="Proteomes" id="UP000250043"/>
    </source>
</evidence>
<keyword evidence="5" id="KW-0804">Transcription</keyword>
<feature type="compositionally biased region" description="Pro residues" evidence="7">
    <location>
        <begin position="145"/>
        <end position="157"/>
    </location>
</feature>
<keyword evidence="4" id="KW-0805">Transcription regulation</keyword>
<evidence type="ECO:0000256" key="2">
    <source>
        <dbReference type="ARBA" id="ARBA00007117"/>
    </source>
</evidence>
<comment type="subcellular location">
    <subcellularLocation>
        <location evidence="1">Nucleus</location>
    </subcellularLocation>
</comment>
<dbReference type="PANTHER" id="PTHR13581">
    <property type="entry name" value="MRG-BINDING PROTEIN"/>
    <property type="match status" value="1"/>
</dbReference>
<proteinExistence type="inferred from homology"/>
<evidence type="ECO:0000256" key="4">
    <source>
        <dbReference type="ARBA" id="ARBA00023015"/>
    </source>
</evidence>
<evidence type="ECO:0000256" key="1">
    <source>
        <dbReference type="ARBA" id="ARBA00004123"/>
    </source>
</evidence>
<feature type="compositionally biased region" description="Low complexity" evidence="7">
    <location>
        <begin position="216"/>
        <end position="228"/>
    </location>
</feature>
<keyword evidence="3" id="KW-0156">Chromatin regulator</keyword>
<gene>
    <name evidence="8" type="ORF">OBBRIDRAFT_888069</name>
</gene>
<dbReference type="Proteomes" id="UP000250043">
    <property type="component" value="Unassembled WGS sequence"/>
</dbReference>
<keyword evidence="9" id="KW-1185">Reference proteome</keyword>
<dbReference type="GO" id="GO:0035267">
    <property type="term" value="C:NuA4 histone acetyltransferase complex"/>
    <property type="evidence" value="ECO:0007669"/>
    <property type="project" value="TreeGrafter"/>
</dbReference>
<feature type="compositionally biased region" description="Basic residues" evidence="7">
    <location>
        <begin position="229"/>
        <end position="238"/>
    </location>
</feature>
<keyword evidence="6" id="KW-0539">Nucleus</keyword>
<dbReference type="PANTHER" id="PTHR13581:SF5">
    <property type="entry name" value="MRG_MORF4L-BINDING PROTEIN"/>
    <property type="match status" value="1"/>
</dbReference>
<dbReference type="GO" id="GO:0006357">
    <property type="term" value="P:regulation of transcription by RNA polymerase II"/>
    <property type="evidence" value="ECO:0007669"/>
    <property type="project" value="TreeGrafter"/>
</dbReference>
<comment type="similarity">
    <text evidence="2">Belongs to the EAF7 family.</text>
</comment>
<name>A0A8E2ASP9_9APHY</name>
<dbReference type="AlphaFoldDB" id="A0A8E2ASP9"/>
<protein>
    <recommendedName>
        <fullName evidence="10">Chromatin modification-related protein EAF7-domain-containing protein</fullName>
    </recommendedName>
</protein>
<feature type="compositionally biased region" description="Gly residues" evidence="7">
    <location>
        <begin position="240"/>
        <end position="251"/>
    </location>
</feature>
<reference evidence="8 9" key="1">
    <citation type="submission" date="2016-07" db="EMBL/GenBank/DDBJ databases">
        <title>Draft genome of the white-rot fungus Obba rivulosa 3A-2.</title>
        <authorList>
            <consortium name="DOE Joint Genome Institute"/>
            <person name="Miettinen O."/>
            <person name="Riley R."/>
            <person name="Acob R."/>
            <person name="Barry K."/>
            <person name="Cullen D."/>
            <person name="De Vries R."/>
            <person name="Hainaut M."/>
            <person name="Hatakka A."/>
            <person name="Henrissat B."/>
            <person name="Hilden K."/>
            <person name="Kuo R."/>
            <person name="Labutti K."/>
            <person name="Lipzen A."/>
            <person name="Makela M.R."/>
            <person name="Sandor L."/>
            <person name="Spatafora J.W."/>
            <person name="Grigoriev I.V."/>
            <person name="Hibbett D.S."/>
        </authorList>
    </citation>
    <scope>NUCLEOTIDE SEQUENCE [LARGE SCALE GENOMIC DNA]</scope>
    <source>
        <strain evidence="8 9">3A-2</strain>
    </source>
</reference>
<dbReference type="GO" id="GO:0006325">
    <property type="term" value="P:chromatin organization"/>
    <property type="evidence" value="ECO:0007669"/>
    <property type="project" value="UniProtKB-KW"/>
</dbReference>
<sequence length="262" mass="27970">MANEQHRSEASPSFSFLDSVEGEIAFFSALMRARPVGIHRHFHVLTMCNDIQKQTGRVVSIGEIWHKLSTCYDLDMLENIEVDGYGLPGEASSPDSYAPPSPSPSENLSLHPYFRYEFTLPQDEAMDALISKRRMRATASLPSSSPAPSPIHPPPKPVRGRGRARSQLKNMAGLVGGDSDSSALTQESGDESPLRESVATGTDAATEDGDEEFTEAPDASPVASVSSRARGKATKATRRGGAGGRGRGGSTAGARGTKKKKK</sequence>
<accession>A0A8E2ASP9</accession>
<evidence type="ECO:0000256" key="7">
    <source>
        <dbReference type="SAM" id="MobiDB-lite"/>
    </source>
</evidence>
<evidence type="ECO:0000256" key="3">
    <source>
        <dbReference type="ARBA" id="ARBA00022853"/>
    </source>
</evidence>
<evidence type="ECO:0000313" key="8">
    <source>
        <dbReference type="EMBL" id="OCH89901.1"/>
    </source>
</evidence>
<evidence type="ECO:0008006" key="10">
    <source>
        <dbReference type="Google" id="ProtNLM"/>
    </source>
</evidence>
<evidence type="ECO:0000256" key="6">
    <source>
        <dbReference type="ARBA" id="ARBA00023242"/>
    </source>
</evidence>
<dbReference type="Pfam" id="PF07904">
    <property type="entry name" value="Eaf7"/>
    <property type="match status" value="1"/>
</dbReference>
<dbReference type="GO" id="GO:0005634">
    <property type="term" value="C:nucleus"/>
    <property type="evidence" value="ECO:0007669"/>
    <property type="project" value="UniProtKB-SubCell"/>
</dbReference>
<dbReference type="EMBL" id="KV722416">
    <property type="protein sequence ID" value="OCH89901.1"/>
    <property type="molecule type" value="Genomic_DNA"/>
</dbReference>